<evidence type="ECO:0000313" key="2">
    <source>
        <dbReference type="EMBL" id="BAF01177.1"/>
    </source>
</evidence>
<proteinExistence type="evidence at transcript level"/>
<feature type="chain" id="PRO_5004179114" evidence="1">
    <location>
        <begin position="28"/>
        <end position="68"/>
    </location>
</feature>
<dbReference type="AlphaFoldDB" id="Q0WNX2"/>
<protein>
    <submittedName>
        <fullName evidence="2">Uncharacterized protein</fullName>
    </submittedName>
</protein>
<sequence>MLQKEISHLPFMFARTGLLFLLKLLDQNPTVLCPSTLEPVAEILGHQILSPKLPASTMIGRQESKLCM</sequence>
<reference evidence="2" key="1">
    <citation type="submission" date="2006-07" db="EMBL/GenBank/DDBJ databases">
        <title>Large-scale analysis of RIKEN Arabidopsis full-length (RAFL) cDNAs.</title>
        <authorList>
            <person name="Totoki Y."/>
            <person name="Seki M."/>
            <person name="Ishida J."/>
            <person name="Nakajima M."/>
            <person name="Enju A."/>
            <person name="Morosawa T."/>
            <person name="Kamiya A."/>
            <person name="Narusaka M."/>
            <person name="Shin-i T."/>
            <person name="Nakagawa M."/>
            <person name="Sakamoto N."/>
            <person name="Oishi K."/>
            <person name="Kohara Y."/>
            <person name="Kobayashi M."/>
            <person name="Toyoda A."/>
            <person name="Sakaki Y."/>
            <person name="Sakurai T."/>
            <person name="Iida K."/>
            <person name="Akiyama K."/>
            <person name="Satou M."/>
            <person name="Toyoda T."/>
            <person name="Konagaya A."/>
            <person name="Carninci P."/>
            <person name="Kawai J."/>
            <person name="Hayashizaki Y."/>
            <person name="Shinozaki K."/>
        </authorList>
    </citation>
    <scope>NUCLEOTIDE SEQUENCE</scope>
</reference>
<accession>Q0WNX2</accession>
<keyword evidence="1" id="KW-0732">Signal</keyword>
<organism evidence="2">
    <name type="scientific">Arabidopsis thaliana</name>
    <name type="common">Mouse-ear cress</name>
    <dbReference type="NCBI Taxonomy" id="3702"/>
    <lineage>
        <taxon>Eukaryota</taxon>
        <taxon>Viridiplantae</taxon>
        <taxon>Streptophyta</taxon>
        <taxon>Embryophyta</taxon>
        <taxon>Tracheophyta</taxon>
        <taxon>Spermatophyta</taxon>
        <taxon>Magnoliopsida</taxon>
        <taxon>eudicotyledons</taxon>
        <taxon>Gunneridae</taxon>
        <taxon>Pentapetalae</taxon>
        <taxon>rosids</taxon>
        <taxon>malvids</taxon>
        <taxon>Brassicales</taxon>
        <taxon>Brassicaceae</taxon>
        <taxon>Camelineae</taxon>
        <taxon>Arabidopsis</taxon>
    </lineage>
</organism>
<evidence type="ECO:0000256" key="1">
    <source>
        <dbReference type="SAM" id="SignalP"/>
    </source>
</evidence>
<feature type="signal peptide" evidence="1">
    <location>
        <begin position="1"/>
        <end position="27"/>
    </location>
</feature>
<dbReference type="EMBL" id="AK229314">
    <property type="protein sequence ID" value="BAF01177.1"/>
    <property type="molecule type" value="mRNA"/>
</dbReference>
<name>Q0WNX2_ARATH</name>